<feature type="signal peptide" evidence="1">
    <location>
        <begin position="1"/>
        <end position="16"/>
    </location>
</feature>
<dbReference type="OrthoDB" id="10485566at2759"/>
<reference evidence="2 3" key="1">
    <citation type="journal article" date="2018" name="IMA Fungus">
        <title>IMA Genome-F 10: Nine draft genome sequences of Claviceps purpurea s.lat., including C. arundinis, C. humidiphila, and C. cf. spartinae, pseudomolecules for the pitch canker pathogen Fusarium circinatum, draft genome of Davidsoniella eucalypti, Grosmannia galeiformis, Quambalaria eucalypti, and Teratosphaeria destructans.</title>
        <authorList>
            <person name="Wingfield B.D."/>
            <person name="Liu M."/>
            <person name="Nguyen H.D."/>
            <person name="Lane F.A."/>
            <person name="Morgan S.W."/>
            <person name="De Vos L."/>
            <person name="Wilken P.M."/>
            <person name="Duong T.A."/>
            <person name="Aylward J."/>
            <person name="Coetzee M.P."/>
            <person name="Dadej K."/>
            <person name="De Beer Z.W."/>
            <person name="Findlay W."/>
            <person name="Havenga M."/>
            <person name="Kolarik M."/>
            <person name="Menzies J.G."/>
            <person name="Naidoo K."/>
            <person name="Pochopski O."/>
            <person name="Shoukouhi P."/>
            <person name="Santana Q.C."/>
            <person name="Seifert K.A."/>
            <person name="Soal N."/>
            <person name="Steenkamp E.T."/>
            <person name="Tatham C.T."/>
            <person name="van der Nest M.A."/>
            <person name="Wingfield M.J."/>
        </authorList>
    </citation>
    <scope>NUCLEOTIDE SEQUENCE [LARGE SCALE GENOMIC DNA]</scope>
    <source>
        <strain evidence="2">CMW44962</strain>
    </source>
</reference>
<dbReference type="AlphaFoldDB" id="A0A9W7STQ7"/>
<proteinExistence type="predicted"/>
<feature type="chain" id="PRO_5040851356" evidence="1">
    <location>
        <begin position="17"/>
        <end position="115"/>
    </location>
</feature>
<sequence>MQLLTLLLAITASTTAQMHNTYCHKADWPGPGNCDPIVAPQCAGEGTRVGSSDLVGEARPHDSRAGLLMKADASATRVVILLGRILRDVTVTAVAEEGTRVGARGKGSETMVGGM</sequence>
<dbReference type="EMBL" id="RIBY02001445">
    <property type="protein sequence ID" value="KAH9828904.1"/>
    <property type="molecule type" value="Genomic_DNA"/>
</dbReference>
<organism evidence="2 3">
    <name type="scientific">Teratosphaeria destructans</name>
    <dbReference type="NCBI Taxonomy" id="418781"/>
    <lineage>
        <taxon>Eukaryota</taxon>
        <taxon>Fungi</taxon>
        <taxon>Dikarya</taxon>
        <taxon>Ascomycota</taxon>
        <taxon>Pezizomycotina</taxon>
        <taxon>Dothideomycetes</taxon>
        <taxon>Dothideomycetidae</taxon>
        <taxon>Mycosphaerellales</taxon>
        <taxon>Teratosphaeriaceae</taxon>
        <taxon>Teratosphaeria</taxon>
    </lineage>
</organism>
<dbReference type="Proteomes" id="UP001138500">
    <property type="component" value="Unassembled WGS sequence"/>
</dbReference>
<evidence type="ECO:0000313" key="2">
    <source>
        <dbReference type="EMBL" id="KAH9828904.1"/>
    </source>
</evidence>
<gene>
    <name evidence="2" type="ORF">Tdes44962_MAKER02333</name>
</gene>
<keyword evidence="3" id="KW-1185">Reference proteome</keyword>
<comment type="caution">
    <text evidence="2">The sequence shown here is derived from an EMBL/GenBank/DDBJ whole genome shotgun (WGS) entry which is preliminary data.</text>
</comment>
<reference evidence="2 3" key="2">
    <citation type="journal article" date="2021" name="Curr. Genet.">
        <title>Genetic response to nitrogen starvation in the aggressive Eucalyptus foliar pathogen Teratosphaeria destructans.</title>
        <authorList>
            <person name="Havenga M."/>
            <person name="Wingfield B.D."/>
            <person name="Wingfield M.J."/>
            <person name="Dreyer L.L."/>
            <person name="Roets F."/>
            <person name="Aylward J."/>
        </authorList>
    </citation>
    <scope>NUCLEOTIDE SEQUENCE [LARGE SCALE GENOMIC DNA]</scope>
    <source>
        <strain evidence="2">CMW44962</strain>
    </source>
</reference>
<protein>
    <submittedName>
        <fullName evidence="2">Uncharacterized protein</fullName>
    </submittedName>
</protein>
<evidence type="ECO:0000256" key="1">
    <source>
        <dbReference type="SAM" id="SignalP"/>
    </source>
</evidence>
<evidence type="ECO:0000313" key="3">
    <source>
        <dbReference type="Proteomes" id="UP001138500"/>
    </source>
</evidence>
<name>A0A9W7STQ7_9PEZI</name>
<keyword evidence="1" id="KW-0732">Signal</keyword>
<accession>A0A9W7STQ7</accession>